<gene>
    <name evidence="5" type="ORF">SAMN05216565_109116</name>
</gene>
<feature type="domain" description="HTH cro/C1-type" evidence="4">
    <location>
        <begin position="11"/>
        <end position="65"/>
    </location>
</feature>
<reference evidence="6" key="1">
    <citation type="submission" date="2016-10" db="EMBL/GenBank/DDBJ databases">
        <authorList>
            <person name="Varghese N."/>
            <person name="Submissions S."/>
        </authorList>
    </citation>
    <scope>NUCLEOTIDE SEQUENCE [LARGE SCALE GENOMIC DNA]</scope>
    <source>
        <strain evidence="6">IBRC-M10078</strain>
    </source>
</reference>
<dbReference type="SMART" id="SM00530">
    <property type="entry name" value="HTH_XRE"/>
    <property type="match status" value="1"/>
</dbReference>
<evidence type="ECO:0000259" key="4">
    <source>
        <dbReference type="PROSITE" id="PS50943"/>
    </source>
</evidence>
<proteinExistence type="predicted"/>
<dbReference type="PANTHER" id="PTHR46797">
    <property type="entry name" value="HTH-TYPE TRANSCRIPTIONAL REGULATOR"/>
    <property type="match status" value="1"/>
</dbReference>
<evidence type="ECO:0000313" key="5">
    <source>
        <dbReference type="EMBL" id="SDP86219.1"/>
    </source>
</evidence>
<organism evidence="5 6">
    <name type="scientific">Litchfieldia salsa</name>
    <dbReference type="NCBI Taxonomy" id="930152"/>
    <lineage>
        <taxon>Bacteria</taxon>
        <taxon>Bacillati</taxon>
        <taxon>Bacillota</taxon>
        <taxon>Bacilli</taxon>
        <taxon>Bacillales</taxon>
        <taxon>Bacillaceae</taxon>
        <taxon>Litchfieldia</taxon>
    </lineage>
</organism>
<dbReference type="EMBL" id="FNJU01000009">
    <property type="protein sequence ID" value="SDP86219.1"/>
    <property type="molecule type" value="Genomic_DNA"/>
</dbReference>
<accession>A0A1H0W684</accession>
<dbReference type="Proteomes" id="UP000199159">
    <property type="component" value="Unassembled WGS sequence"/>
</dbReference>
<dbReference type="SUPFAM" id="SSF47413">
    <property type="entry name" value="lambda repressor-like DNA-binding domains"/>
    <property type="match status" value="1"/>
</dbReference>
<dbReference type="Pfam" id="PF01381">
    <property type="entry name" value="HTH_3"/>
    <property type="match status" value="1"/>
</dbReference>
<name>A0A1H0W684_9BACI</name>
<dbReference type="AlphaFoldDB" id="A0A1H0W684"/>
<dbReference type="InterPro" id="IPR010982">
    <property type="entry name" value="Lambda_DNA-bd_dom_sf"/>
</dbReference>
<dbReference type="GO" id="GO:0005829">
    <property type="term" value="C:cytosol"/>
    <property type="evidence" value="ECO:0007669"/>
    <property type="project" value="TreeGrafter"/>
</dbReference>
<dbReference type="STRING" id="930152.SAMN05216565_109116"/>
<dbReference type="InterPro" id="IPR050807">
    <property type="entry name" value="TransReg_Diox_bact_type"/>
</dbReference>
<keyword evidence="3" id="KW-0804">Transcription</keyword>
<dbReference type="GO" id="GO:0003700">
    <property type="term" value="F:DNA-binding transcription factor activity"/>
    <property type="evidence" value="ECO:0007669"/>
    <property type="project" value="TreeGrafter"/>
</dbReference>
<dbReference type="CDD" id="cd00093">
    <property type="entry name" value="HTH_XRE"/>
    <property type="match status" value="1"/>
</dbReference>
<keyword evidence="1" id="KW-0805">Transcription regulation</keyword>
<dbReference type="RefSeq" id="WP_175490352.1">
    <property type="nucleotide sequence ID" value="NZ_FNJU01000009.1"/>
</dbReference>
<dbReference type="Gene3D" id="1.10.260.40">
    <property type="entry name" value="lambda repressor-like DNA-binding domains"/>
    <property type="match status" value="1"/>
</dbReference>
<dbReference type="GO" id="GO:0003677">
    <property type="term" value="F:DNA binding"/>
    <property type="evidence" value="ECO:0007669"/>
    <property type="project" value="UniProtKB-KW"/>
</dbReference>
<dbReference type="PROSITE" id="PS50943">
    <property type="entry name" value="HTH_CROC1"/>
    <property type="match status" value="1"/>
</dbReference>
<protein>
    <submittedName>
        <fullName evidence="5">DNA-binding transcriptional regulator, XRE family</fullName>
    </submittedName>
</protein>
<dbReference type="InterPro" id="IPR001387">
    <property type="entry name" value="Cro/C1-type_HTH"/>
</dbReference>
<evidence type="ECO:0000256" key="1">
    <source>
        <dbReference type="ARBA" id="ARBA00023015"/>
    </source>
</evidence>
<evidence type="ECO:0000256" key="2">
    <source>
        <dbReference type="ARBA" id="ARBA00023125"/>
    </source>
</evidence>
<evidence type="ECO:0000256" key="3">
    <source>
        <dbReference type="ARBA" id="ARBA00023163"/>
    </source>
</evidence>
<sequence length="114" mass="12863">MYNRKVIGIRIRNLRLKKGWNQDDLAQAAGISTKYLGELERAVKSGTLENLETIAAALDTTLSELLAYSEQLGQIEQSHTLIEIVDMLSKRTVDEQKSVSDIIEIVLKTFDQKK</sequence>
<dbReference type="PANTHER" id="PTHR46797:SF23">
    <property type="entry name" value="HTH-TYPE TRANSCRIPTIONAL REGULATOR SUTR"/>
    <property type="match status" value="1"/>
</dbReference>
<keyword evidence="6" id="KW-1185">Reference proteome</keyword>
<evidence type="ECO:0000313" key="6">
    <source>
        <dbReference type="Proteomes" id="UP000199159"/>
    </source>
</evidence>
<keyword evidence="2 5" id="KW-0238">DNA-binding</keyword>